<keyword evidence="2" id="KW-1185">Reference proteome</keyword>
<organism evidence="1 2">
    <name type="scientific">Popillia japonica</name>
    <name type="common">Japanese beetle</name>
    <dbReference type="NCBI Taxonomy" id="7064"/>
    <lineage>
        <taxon>Eukaryota</taxon>
        <taxon>Metazoa</taxon>
        <taxon>Ecdysozoa</taxon>
        <taxon>Arthropoda</taxon>
        <taxon>Hexapoda</taxon>
        <taxon>Insecta</taxon>
        <taxon>Pterygota</taxon>
        <taxon>Neoptera</taxon>
        <taxon>Endopterygota</taxon>
        <taxon>Coleoptera</taxon>
        <taxon>Polyphaga</taxon>
        <taxon>Scarabaeiformia</taxon>
        <taxon>Scarabaeidae</taxon>
        <taxon>Rutelinae</taxon>
        <taxon>Popillia</taxon>
    </lineage>
</organism>
<comment type="caution">
    <text evidence="1">The sequence shown here is derived from an EMBL/GenBank/DDBJ whole genome shotgun (WGS) entry which is preliminary data.</text>
</comment>
<dbReference type="EMBL" id="JASPKY010000111">
    <property type="protein sequence ID" value="KAK9736600.1"/>
    <property type="molecule type" value="Genomic_DNA"/>
</dbReference>
<accession>A0AAW1LS43</accession>
<gene>
    <name evidence="1" type="ORF">QE152_g11414</name>
</gene>
<dbReference type="AlphaFoldDB" id="A0AAW1LS43"/>
<protein>
    <submittedName>
        <fullName evidence="1">Uncharacterized protein</fullName>
    </submittedName>
</protein>
<proteinExistence type="predicted"/>
<reference evidence="1 2" key="1">
    <citation type="journal article" date="2024" name="BMC Genomics">
        <title>De novo assembly and annotation of Popillia japonica's genome with initial clues to its potential as an invasive pest.</title>
        <authorList>
            <person name="Cucini C."/>
            <person name="Boschi S."/>
            <person name="Funari R."/>
            <person name="Cardaioli E."/>
            <person name="Iannotti N."/>
            <person name="Marturano G."/>
            <person name="Paoli F."/>
            <person name="Bruttini M."/>
            <person name="Carapelli A."/>
            <person name="Frati F."/>
            <person name="Nardi F."/>
        </authorList>
    </citation>
    <scope>NUCLEOTIDE SEQUENCE [LARGE SCALE GENOMIC DNA]</scope>
    <source>
        <strain evidence="1">DMR45628</strain>
    </source>
</reference>
<evidence type="ECO:0000313" key="2">
    <source>
        <dbReference type="Proteomes" id="UP001458880"/>
    </source>
</evidence>
<sequence length="73" mass="8052">MLLRHCAVALLYATAEIIDEDLGNEDAIRAHYPQGSHLKAQAEIVEGNDDGFEFELSLNYLSETKSMLGKNGN</sequence>
<name>A0AAW1LS43_POPJA</name>
<dbReference type="Proteomes" id="UP001458880">
    <property type="component" value="Unassembled WGS sequence"/>
</dbReference>
<evidence type="ECO:0000313" key="1">
    <source>
        <dbReference type="EMBL" id="KAK9736600.1"/>
    </source>
</evidence>